<dbReference type="OrthoDB" id="9811557at2"/>
<dbReference type="Gene3D" id="3.30.465.10">
    <property type="match status" value="1"/>
</dbReference>
<dbReference type="FunFam" id="1.10.45.10:FF:000001">
    <property type="entry name" value="D-lactate dehydrogenase mitochondrial"/>
    <property type="match status" value="1"/>
</dbReference>
<comment type="cofactor">
    <cofactor evidence="1">
        <name>FAD</name>
        <dbReference type="ChEBI" id="CHEBI:57692"/>
    </cofactor>
</comment>
<dbReference type="Gene3D" id="3.30.70.2190">
    <property type="match status" value="1"/>
</dbReference>
<dbReference type="GO" id="GO:0046872">
    <property type="term" value="F:metal ion binding"/>
    <property type="evidence" value="ECO:0007669"/>
    <property type="project" value="UniProtKB-KW"/>
</dbReference>
<keyword evidence="8" id="KW-0408">Iron</keyword>
<dbReference type="GO" id="GO:0004458">
    <property type="term" value="F:D-lactate dehydrogenase (cytochrome) activity"/>
    <property type="evidence" value="ECO:0007669"/>
    <property type="project" value="UniProtKB-EC"/>
</dbReference>
<dbReference type="PANTHER" id="PTHR11748">
    <property type="entry name" value="D-LACTATE DEHYDROGENASE"/>
    <property type="match status" value="1"/>
</dbReference>
<dbReference type="InterPro" id="IPR004113">
    <property type="entry name" value="FAD-bd_oxidored_4_C"/>
</dbReference>
<dbReference type="InterPro" id="IPR016169">
    <property type="entry name" value="FAD-bd_PCMH_sub2"/>
</dbReference>
<dbReference type="InterPro" id="IPR009051">
    <property type="entry name" value="Helical_ferredxn"/>
</dbReference>
<keyword evidence="3" id="KW-0285">Flavoprotein</keyword>
<dbReference type="InterPro" id="IPR017896">
    <property type="entry name" value="4Fe4S_Fe-S-bd"/>
</dbReference>
<dbReference type="GO" id="GO:0071949">
    <property type="term" value="F:FAD binding"/>
    <property type="evidence" value="ECO:0007669"/>
    <property type="project" value="InterPro"/>
</dbReference>
<dbReference type="GO" id="GO:0051536">
    <property type="term" value="F:iron-sulfur cluster binding"/>
    <property type="evidence" value="ECO:0007669"/>
    <property type="project" value="UniProtKB-KW"/>
</dbReference>
<dbReference type="Proteomes" id="UP000235803">
    <property type="component" value="Unassembled WGS sequence"/>
</dbReference>
<evidence type="ECO:0000256" key="6">
    <source>
        <dbReference type="ARBA" id="ARBA00022946"/>
    </source>
</evidence>
<sequence length="958" mass="104200">MTTLSPAAPPRVEAWHELKTVLLNTIPAERLIDDPLRTLAYGTDASFYRLIPKLIVRPESEDELMLVLAECRARRLPVTFRAAGTSLSGQAVTDSVLIQMGQGWRGHEILDGGQAIRLQPGVIGARANQLLAPFGRKIGPDPASIGSCMIGGIAANNASGMCCGTAQNSYRTVRDIRVILADGTRLDTADPASREAFRLSHADLLSGLERLSAEVRSNEALAEKIRHKYRLKNTTGYALNSLVDFTDGIEILKHLLIGSEGTLGFISTITYDTVVDEPLKAAALIFIPDMATTCRATIALKQAPVSAVELMDRAALRSVERKPGMPDVLKTLPDSAAALLIDVRGNDEAELEERLQAVRVILEGIQTLEPVAFMHDAATYELYWKIRKGLFPAVGAVRETGTTVIIEDVAFPIERLDEGVQALTDAFHRHGYPEAILFGHALEGNLHFVFPQGFEKPGEVERYQALMDEVAQLVGVEYGGSLKAEHGTGRNMAPYVELEWGPEAYALMWEIKALFDPENLLNPEVILSRNPTLHLENLKPLPAAHDIIDKCIECGFCEHVCPSKDLTLTPRQRIVIAREMARLEALGDGIDEEEAGRLATLRRDYRYAGDETCAVDGLCATQCPVGINTGEMIREMRHELLQQHAGLSRRVGRHFSGMTRVARGVLNLAGAGRAVLGEKGLSSVSGAITKASGNRVPQWVPTLPKAAPIRLLKQRPLGDGARDKVVYLPSCATRVFGAAHGDAESRSVMEITLSLLERADFEVILPEMTGHLCCGMAFHSKGQFDEGAHKARELNRELLVASQNGRYSIISDTSPCVLHMQSRLDERLVVQEPVAFAHDHLLPRLKLTPLDERIAVHVTCSSTHMGLGERMVALARACVREVVVPAEITCCGFAGDKGLVTPELNASALKGLADQVAGCDAGYSNSKTCEIGLALHGGIPYRSILSLLDRASRPRQAS</sequence>
<evidence type="ECO:0000256" key="8">
    <source>
        <dbReference type="ARBA" id="ARBA00023004"/>
    </source>
</evidence>
<keyword evidence="6" id="KW-0809">Transit peptide</keyword>
<dbReference type="Gene3D" id="1.10.1060.10">
    <property type="entry name" value="Alpha-helical ferredoxin"/>
    <property type="match status" value="1"/>
</dbReference>
<dbReference type="GO" id="GO:1903457">
    <property type="term" value="P:lactate catabolic process"/>
    <property type="evidence" value="ECO:0007669"/>
    <property type="project" value="TreeGrafter"/>
</dbReference>
<keyword evidence="4" id="KW-0479">Metal-binding</keyword>
<dbReference type="Pfam" id="PF01565">
    <property type="entry name" value="FAD_binding_4"/>
    <property type="match status" value="1"/>
</dbReference>
<dbReference type="Pfam" id="PF13183">
    <property type="entry name" value="Fer4_8"/>
    <property type="match status" value="1"/>
</dbReference>
<dbReference type="Pfam" id="PF02913">
    <property type="entry name" value="FAD-oxidase_C"/>
    <property type="match status" value="1"/>
</dbReference>
<dbReference type="SUPFAM" id="SSF55103">
    <property type="entry name" value="FAD-linked oxidases, C-terminal domain"/>
    <property type="match status" value="1"/>
</dbReference>
<dbReference type="InterPro" id="IPR016166">
    <property type="entry name" value="FAD-bd_PCMH"/>
</dbReference>
<dbReference type="InterPro" id="IPR036318">
    <property type="entry name" value="FAD-bd_PCMH-like_sf"/>
</dbReference>
<evidence type="ECO:0000259" key="12">
    <source>
        <dbReference type="PROSITE" id="PS51387"/>
    </source>
</evidence>
<dbReference type="Pfam" id="PF02754">
    <property type="entry name" value="CCG"/>
    <property type="match status" value="1"/>
</dbReference>
<keyword evidence="7" id="KW-0560">Oxidoreductase</keyword>
<dbReference type="AlphaFoldDB" id="A0A2N7U600"/>
<dbReference type="InterPro" id="IPR016164">
    <property type="entry name" value="FAD-linked_Oxase-like_C"/>
</dbReference>
<dbReference type="PROSITE" id="PS51387">
    <property type="entry name" value="FAD_PCMH"/>
    <property type="match status" value="1"/>
</dbReference>
<keyword evidence="5" id="KW-0274">FAD</keyword>
<dbReference type="GO" id="GO:0008720">
    <property type="term" value="F:D-lactate dehydrogenase (NAD+) activity"/>
    <property type="evidence" value="ECO:0007669"/>
    <property type="project" value="TreeGrafter"/>
</dbReference>
<dbReference type="Gene3D" id="1.10.45.10">
    <property type="entry name" value="Vanillyl-alcohol Oxidase, Chain A, domain 4"/>
    <property type="match status" value="1"/>
</dbReference>
<evidence type="ECO:0000256" key="5">
    <source>
        <dbReference type="ARBA" id="ARBA00022827"/>
    </source>
</evidence>
<evidence type="ECO:0000256" key="7">
    <source>
        <dbReference type="ARBA" id="ARBA00023002"/>
    </source>
</evidence>
<dbReference type="InterPro" id="IPR016171">
    <property type="entry name" value="Vanillyl_alc_oxidase_C-sub2"/>
</dbReference>
<dbReference type="InterPro" id="IPR004017">
    <property type="entry name" value="Cys_rich_dom"/>
</dbReference>
<gene>
    <name evidence="13" type="ORF">C1H69_07925</name>
</gene>
<name>A0A2N7U600_9GAMM</name>
<dbReference type="SUPFAM" id="SSF46548">
    <property type="entry name" value="alpha-helical ferredoxin"/>
    <property type="match status" value="1"/>
</dbReference>
<dbReference type="InterPro" id="IPR016167">
    <property type="entry name" value="FAD-bd_PCMH_sub1"/>
</dbReference>
<evidence type="ECO:0000313" key="13">
    <source>
        <dbReference type="EMBL" id="PMR75867.1"/>
    </source>
</evidence>
<dbReference type="Gene3D" id="3.30.70.2740">
    <property type="match status" value="1"/>
</dbReference>
<evidence type="ECO:0000256" key="10">
    <source>
        <dbReference type="ARBA" id="ARBA00038897"/>
    </source>
</evidence>
<evidence type="ECO:0000256" key="4">
    <source>
        <dbReference type="ARBA" id="ARBA00022723"/>
    </source>
</evidence>
<dbReference type="PANTHER" id="PTHR11748:SF111">
    <property type="entry name" value="D-LACTATE DEHYDROGENASE, MITOCHONDRIAL-RELATED"/>
    <property type="match status" value="1"/>
</dbReference>
<evidence type="ECO:0000256" key="1">
    <source>
        <dbReference type="ARBA" id="ARBA00001974"/>
    </source>
</evidence>
<dbReference type="PROSITE" id="PS00198">
    <property type="entry name" value="4FE4S_FER_1"/>
    <property type="match status" value="1"/>
</dbReference>
<proteinExistence type="inferred from homology"/>
<dbReference type="EC" id="1.1.2.4" evidence="10"/>
<protein>
    <recommendedName>
        <fullName evidence="10">D-lactate dehydrogenase (cytochrome)</fullName>
        <ecNumber evidence="10">1.1.2.4</ecNumber>
    </recommendedName>
</protein>
<evidence type="ECO:0000259" key="11">
    <source>
        <dbReference type="PROSITE" id="PS51379"/>
    </source>
</evidence>
<dbReference type="InterPro" id="IPR017900">
    <property type="entry name" value="4Fe4S_Fe_S_CS"/>
</dbReference>
<evidence type="ECO:0000256" key="3">
    <source>
        <dbReference type="ARBA" id="ARBA00022630"/>
    </source>
</evidence>
<dbReference type="InterPro" id="IPR006094">
    <property type="entry name" value="Oxid_FAD_bind_N"/>
</dbReference>
<feature type="domain" description="FAD-binding PCMH-type" evidence="12">
    <location>
        <begin position="48"/>
        <end position="276"/>
    </location>
</feature>
<dbReference type="EMBL" id="PNRF01000015">
    <property type="protein sequence ID" value="PMR75867.1"/>
    <property type="molecule type" value="Genomic_DNA"/>
</dbReference>
<comment type="similarity">
    <text evidence="2">Belongs to the FAD-binding oxidoreductase/transferase type 4 family.</text>
</comment>
<organism evidence="13 14">
    <name type="scientific">Billgrantia endophytica</name>
    <dbReference type="NCBI Taxonomy" id="2033802"/>
    <lineage>
        <taxon>Bacteria</taxon>
        <taxon>Pseudomonadati</taxon>
        <taxon>Pseudomonadota</taxon>
        <taxon>Gammaproteobacteria</taxon>
        <taxon>Oceanospirillales</taxon>
        <taxon>Halomonadaceae</taxon>
        <taxon>Billgrantia</taxon>
    </lineage>
</organism>
<evidence type="ECO:0000256" key="9">
    <source>
        <dbReference type="ARBA" id="ARBA00023014"/>
    </source>
</evidence>
<dbReference type="Gene3D" id="3.30.43.10">
    <property type="entry name" value="Uridine Diphospho-n-acetylenolpyruvylglucosamine Reductase, domain 2"/>
    <property type="match status" value="1"/>
</dbReference>
<accession>A0A2N7U600</accession>
<comment type="caution">
    <text evidence="13">The sequence shown here is derived from an EMBL/GenBank/DDBJ whole genome shotgun (WGS) entry which is preliminary data.</text>
</comment>
<feature type="domain" description="4Fe-4S ferredoxin-type" evidence="11">
    <location>
        <begin position="541"/>
        <end position="571"/>
    </location>
</feature>
<evidence type="ECO:0000256" key="2">
    <source>
        <dbReference type="ARBA" id="ARBA00008000"/>
    </source>
</evidence>
<keyword evidence="14" id="KW-1185">Reference proteome</keyword>
<reference evidence="13 14" key="1">
    <citation type="submission" date="2018-01" db="EMBL/GenBank/DDBJ databases">
        <title>Halomonas endophytica sp. nov., isolated from storage liquid in the stems of Populus euphratica.</title>
        <authorList>
            <person name="Chen C."/>
        </authorList>
    </citation>
    <scope>NUCLEOTIDE SEQUENCE [LARGE SCALE GENOMIC DNA]</scope>
    <source>
        <strain evidence="13 14">MC28</strain>
    </source>
</reference>
<dbReference type="SUPFAM" id="SSF56176">
    <property type="entry name" value="FAD-binding/transporter-associated domain-like"/>
    <property type="match status" value="1"/>
</dbReference>
<keyword evidence="9" id="KW-0411">Iron-sulfur</keyword>
<evidence type="ECO:0000313" key="14">
    <source>
        <dbReference type="Proteomes" id="UP000235803"/>
    </source>
</evidence>
<dbReference type="RefSeq" id="WP_102652872.1">
    <property type="nucleotide sequence ID" value="NZ_PNRF01000015.1"/>
</dbReference>
<dbReference type="PROSITE" id="PS51379">
    <property type="entry name" value="4FE4S_FER_2"/>
    <property type="match status" value="1"/>
</dbReference>